<gene>
    <name evidence="1" type="ORF">LMG28688_00789</name>
</gene>
<dbReference type="EMBL" id="CADIKL010000003">
    <property type="protein sequence ID" value="CAB3779281.1"/>
    <property type="molecule type" value="Genomic_DNA"/>
</dbReference>
<evidence type="ECO:0000313" key="2">
    <source>
        <dbReference type="Proteomes" id="UP000494119"/>
    </source>
</evidence>
<proteinExistence type="predicted"/>
<dbReference type="Proteomes" id="UP000494119">
    <property type="component" value="Unassembled WGS sequence"/>
</dbReference>
<accession>A0A6J5FJZ2</accession>
<evidence type="ECO:0000313" key="1">
    <source>
        <dbReference type="EMBL" id="CAB3779281.1"/>
    </source>
</evidence>
<protein>
    <submittedName>
        <fullName evidence="1">Uncharacterized protein</fullName>
    </submittedName>
</protein>
<dbReference type="RefSeq" id="WP_175194239.1">
    <property type="nucleotide sequence ID" value="NZ_CADIKL010000003.1"/>
</dbReference>
<keyword evidence="2" id="KW-1185">Reference proteome</keyword>
<dbReference type="AlphaFoldDB" id="A0A6J5FJZ2"/>
<reference evidence="1 2" key="1">
    <citation type="submission" date="2020-04" db="EMBL/GenBank/DDBJ databases">
        <authorList>
            <person name="De Canck E."/>
        </authorList>
    </citation>
    <scope>NUCLEOTIDE SEQUENCE [LARGE SCALE GENOMIC DNA]</scope>
    <source>
        <strain evidence="1 2">LMG 28688</strain>
    </source>
</reference>
<name>A0A6J5FJZ2_9BURK</name>
<organism evidence="1 2">
    <name type="scientific">Paraburkholderia caffeinitolerans</name>
    <dbReference type="NCBI Taxonomy" id="1723730"/>
    <lineage>
        <taxon>Bacteria</taxon>
        <taxon>Pseudomonadati</taxon>
        <taxon>Pseudomonadota</taxon>
        <taxon>Betaproteobacteria</taxon>
        <taxon>Burkholderiales</taxon>
        <taxon>Burkholderiaceae</taxon>
        <taxon>Paraburkholderia</taxon>
    </lineage>
</organism>
<sequence length="147" mass="15880">MEHLSCTTALNNEAARIAIRESAARAQAGVFAPVLATETVLAPRIGGFTELIANARASAAHGVAIAKSCRYFNDTHASHAVADAERIATLVEHQISAIESLPEIIALLADLATEPERRRANFPHEVRPEWIALLSGRAATILRRIQR</sequence>